<evidence type="ECO:0000313" key="10">
    <source>
        <dbReference type="EMBL" id="MDA5194414.1"/>
    </source>
</evidence>
<dbReference type="SMART" id="SM00862">
    <property type="entry name" value="Trans_reg_C"/>
    <property type="match status" value="1"/>
</dbReference>
<dbReference type="InterPro" id="IPR001789">
    <property type="entry name" value="Sig_transdc_resp-reg_receiver"/>
</dbReference>
<keyword evidence="1 6" id="KW-0597">Phosphoprotein</keyword>
<feature type="DNA-binding region" description="OmpR/PhoB-type" evidence="7">
    <location>
        <begin position="124"/>
        <end position="220"/>
    </location>
</feature>
<dbReference type="PROSITE" id="PS50110">
    <property type="entry name" value="RESPONSE_REGULATORY"/>
    <property type="match status" value="1"/>
</dbReference>
<keyword evidence="3" id="KW-0805">Transcription regulation</keyword>
<reference evidence="10" key="1">
    <citation type="submission" date="2022-08" db="EMBL/GenBank/DDBJ databases">
        <authorList>
            <person name="Vandamme P."/>
            <person name="Hettiarachchi A."/>
            <person name="Peeters C."/>
            <person name="Cnockaert M."/>
            <person name="Carlier A."/>
        </authorList>
    </citation>
    <scope>NUCLEOTIDE SEQUENCE</scope>
    <source>
        <strain evidence="10">LMG 31809</strain>
    </source>
</reference>
<dbReference type="Gene3D" id="3.40.50.2300">
    <property type="match status" value="1"/>
</dbReference>
<dbReference type="GO" id="GO:0000156">
    <property type="term" value="F:phosphorelay response regulator activity"/>
    <property type="evidence" value="ECO:0007669"/>
    <property type="project" value="TreeGrafter"/>
</dbReference>
<dbReference type="GO" id="GO:0000976">
    <property type="term" value="F:transcription cis-regulatory region binding"/>
    <property type="evidence" value="ECO:0007669"/>
    <property type="project" value="TreeGrafter"/>
</dbReference>
<dbReference type="Pfam" id="PF00072">
    <property type="entry name" value="Response_reg"/>
    <property type="match status" value="1"/>
</dbReference>
<dbReference type="InterPro" id="IPR001867">
    <property type="entry name" value="OmpR/PhoB-type_DNA-bd"/>
</dbReference>
<evidence type="ECO:0000259" key="9">
    <source>
        <dbReference type="PROSITE" id="PS51755"/>
    </source>
</evidence>
<dbReference type="PANTHER" id="PTHR48111">
    <property type="entry name" value="REGULATOR OF RPOS"/>
    <property type="match status" value="1"/>
</dbReference>
<dbReference type="Pfam" id="PF00486">
    <property type="entry name" value="Trans_reg_C"/>
    <property type="match status" value="1"/>
</dbReference>
<dbReference type="SUPFAM" id="SSF52172">
    <property type="entry name" value="CheY-like"/>
    <property type="match status" value="1"/>
</dbReference>
<keyword evidence="2" id="KW-0902">Two-component regulatory system</keyword>
<dbReference type="FunFam" id="3.40.50.2300:FF:000002">
    <property type="entry name" value="DNA-binding response regulator PhoP"/>
    <property type="match status" value="1"/>
</dbReference>
<protein>
    <submittedName>
        <fullName evidence="10">Response regulator</fullName>
    </submittedName>
</protein>
<gene>
    <name evidence="10" type="ORF">NYP16_10670</name>
</gene>
<dbReference type="CDD" id="cd17624">
    <property type="entry name" value="REC_OmpR_PmrA-like"/>
    <property type="match status" value="1"/>
</dbReference>
<organism evidence="10 11">
    <name type="scientific">Govanella unica</name>
    <dbReference type="NCBI Taxonomy" id="2975056"/>
    <lineage>
        <taxon>Bacteria</taxon>
        <taxon>Pseudomonadati</taxon>
        <taxon>Pseudomonadota</taxon>
        <taxon>Alphaproteobacteria</taxon>
        <taxon>Emcibacterales</taxon>
        <taxon>Govanellaceae</taxon>
        <taxon>Govanella</taxon>
    </lineage>
</organism>
<feature type="domain" description="Response regulatory" evidence="8">
    <location>
        <begin position="2"/>
        <end position="116"/>
    </location>
</feature>
<dbReference type="InterPro" id="IPR016032">
    <property type="entry name" value="Sig_transdc_resp-reg_C-effctor"/>
</dbReference>
<evidence type="ECO:0000259" key="8">
    <source>
        <dbReference type="PROSITE" id="PS50110"/>
    </source>
</evidence>
<dbReference type="Gene3D" id="6.10.250.690">
    <property type="match status" value="1"/>
</dbReference>
<dbReference type="InterPro" id="IPR011006">
    <property type="entry name" value="CheY-like_superfamily"/>
</dbReference>
<name>A0A9X3TZ36_9PROT</name>
<comment type="caution">
    <text evidence="10">The sequence shown here is derived from an EMBL/GenBank/DDBJ whole genome shotgun (WGS) entry which is preliminary data.</text>
</comment>
<feature type="modified residue" description="4-aspartylphosphate" evidence="6">
    <location>
        <position position="51"/>
    </location>
</feature>
<feature type="domain" description="OmpR/PhoB-type" evidence="9">
    <location>
        <begin position="124"/>
        <end position="220"/>
    </location>
</feature>
<keyword evidence="11" id="KW-1185">Reference proteome</keyword>
<dbReference type="InterPro" id="IPR036388">
    <property type="entry name" value="WH-like_DNA-bd_sf"/>
</dbReference>
<dbReference type="GO" id="GO:0032993">
    <property type="term" value="C:protein-DNA complex"/>
    <property type="evidence" value="ECO:0007669"/>
    <property type="project" value="TreeGrafter"/>
</dbReference>
<evidence type="ECO:0000256" key="2">
    <source>
        <dbReference type="ARBA" id="ARBA00023012"/>
    </source>
</evidence>
<dbReference type="AlphaFoldDB" id="A0A9X3TZ36"/>
<dbReference type="PROSITE" id="PS51755">
    <property type="entry name" value="OMPR_PHOB"/>
    <property type="match status" value="1"/>
</dbReference>
<dbReference type="GO" id="GO:0006355">
    <property type="term" value="P:regulation of DNA-templated transcription"/>
    <property type="evidence" value="ECO:0007669"/>
    <property type="project" value="InterPro"/>
</dbReference>
<dbReference type="SUPFAM" id="SSF46894">
    <property type="entry name" value="C-terminal effector domain of the bipartite response regulators"/>
    <property type="match status" value="1"/>
</dbReference>
<evidence type="ECO:0000313" key="11">
    <source>
        <dbReference type="Proteomes" id="UP001141619"/>
    </source>
</evidence>
<dbReference type="RefSeq" id="WP_274944117.1">
    <property type="nucleotide sequence ID" value="NZ_JANWOI010000003.1"/>
</dbReference>
<evidence type="ECO:0000256" key="6">
    <source>
        <dbReference type="PROSITE-ProRule" id="PRU00169"/>
    </source>
</evidence>
<keyword evidence="4 7" id="KW-0238">DNA-binding</keyword>
<dbReference type="Gene3D" id="1.10.10.10">
    <property type="entry name" value="Winged helix-like DNA-binding domain superfamily/Winged helix DNA-binding domain"/>
    <property type="match status" value="1"/>
</dbReference>
<dbReference type="SMART" id="SM00448">
    <property type="entry name" value="REC"/>
    <property type="match status" value="1"/>
</dbReference>
<proteinExistence type="predicted"/>
<dbReference type="GO" id="GO:0005829">
    <property type="term" value="C:cytosol"/>
    <property type="evidence" value="ECO:0007669"/>
    <property type="project" value="TreeGrafter"/>
</dbReference>
<evidence type="ECO:0000256" key="3">
    <source>
        <dbReference type="ARBA" id="ARBA00023015"/>
    </source>
</evidence>
<evidence type="ECO:0000256" key="7">
    <source>
        <dbReference type="PROSITE-ProRule" id="PRU01091"/>
    </source>
</evidence>
<sequence>MRILLIEDDADLGFGISLALGKLNYKLDLAGDGIAAEHMLLTQSYDLIILDLGLPKMDGFGVLRQIRHRKIDTPVLILTARDSIEDRVAGLDAGADDYLVKPFAMTELTARIRALLRRSLGGETAVLRNGVLTLDTASQIAKAGDKFLKLTPREFILLELIMRKSGQIVHKSDLIDRFSDWDNELGENAIEVSIFRLRKKLAPYGITIQTIRGAGYLMERD</sequence>
<dbReference type="CDD" id="cd00383">
    <property type="entry name" value="trans_reg_C"/>
    <property type="match status" value="1"/>
</dbReference>
<evidence type="ECO:0000256" key="5">
    <source>
        <dbReference type="ARBA" id="ARBA00023163"/>
    </source>
</evidence>
<reference evidence="10" key="2">
    <citation type="journal article" date="2023" name="Syst. Appl. Microbiol.">
        <title>Govania unica gen. nov., sp. nov., a rare biosphere bacterium that represents a novel family in the class Alphaproteobacteria.</title>
        <authorList>
            <person name="Vandamme P."/>
            <person name="Peeters C."/>
            <person name="Hettiarachchi A."/>
            <person name="Cnockaert M."/>
            <person name="Carlier A."/>
        </authorList>
    </citation>
    <scope>NUCLEOTIDE SEQUENCE</scope>
    <source>
        <strain evidence="10">LMG 31809</strain>
    </source>
</reference>
<accession>A0A9X3TZ36</accession>
<evidence type="ECO:0000256" key="1">
    <source>
        <dbReference type="ARBA" id="ARBA00022553"/>
    </source>
</evidence>
<dbReference type="PANTHER" id="PTHR48111:SF67">
    <property type="entry name" value="TRANSCRIPTIONAL REGULATORY PROTEIN TCTD"/>
    <property type="match status" value="1"/>
</dbReference>
<dbReference type="Proteomes" id="UP001141619">
    <property type="component" value="Unassembled WGS sequence"/>
</dbReference>
<keyword evidence="5" id="KW-0804">Transcription</keyword>
<dbReference type="InterPro" id="IPR039420">
    <property type="entry name" value="WalR-like"/>
</dbReference>
<evidence type="ECO:0000256" key="4">
    <source>
        <dbReference type="ARBA" id="ARBA00023125"/>
    </source>
</evidence>
<dbReference type="EMBL" id="JANWOI010000003">
    <property type="protein sequence ID" value="MDA5194414.1"/>
    <property type="molecule type" value="Genomic_DNA"/>
</dbReference>